<keyword evidence="2" id="KW-1185">Reference proteome</keyword>
<accession>A0A5C1DCF9</accession>
<evidence type="ECO:0000313" key="1">
    <source>
        <dbReference type="EMBL" id="QEL54361.1"/>
    </source>
</evidence>
<proteinExistence type="predicted"/>
<dbReference type="RefSeq" id="WP_149294752.1">
    <property type="nucleotide sequence ID" value="NZ_CP043473.1"/>
</dbReference>
<gene>
    <name evidence="1" type="ORF">FYK34_01590</name>
</gene>
<name>A0A5C1DCF9_9NEIS</name>
<dbReference type="EMBL" id="CP043473">
    <property type="protein sequence ID" value="QEL54361.1"/>
    <property type="molecule type" value="Genomic_DNA"/>
</dbReference>
<sequence length="242" mass="27971">MLIKVFDKEEYADAFIQKGELFCRTLGDFKKADEEDGRGDRFEAVTDWHQPDQIKLVITYKDSDGIEKSFPIEKLAGPLAIQNNGYDRLNLYCMYAVKAPEFEESYETEEERVAIVERINQMLKERSTLSDEVLSLGEFAVVVYQVEDFIGRVKNAAQEKNFACWNGLIGYYDPDTFHGSFKKLESIFRKRNIYEHQNEYRFAFGSHEPEGSKVVHLGSLDGIAIKVPTREINEKLQLKLVE</sequence>
<protein>
    <submittedName>
        <fullName evidence="1">Uncharacterized protein</fullName>
    </submittedName>
</protein>
<dbReference type="AlphaFoldDB" id="A0A5C1DCF9"/>
<reference evidence="1 2" key="1">
    <citation type="submission" date="2019-08" db="EMBL/GenBank/DDBJ databases">
        <title>Chromobacterium paludis, a novel bacterium isolated from a Maryland marsh pond.</title>
        <authorList>
            <person name="Blackburn M.B."/>
            <person name="Gundersen-Rindal D.E."/>
        </authorList>
    </citation>
    <scope>NUCLEOTIDE SEQUENCE [LARGE SCALE GENOMIC DNA]</scope>
    <source>
        <strain evidence="2">IIBBL 257-1</strain>
    </source>
</reference>
<dbReference type="Proteomes" id="UP000322079">
    <property type="component" value="Chromosome"/>
</dbReference>
<evidence type="ECO:0000313" key="2">
    <source>
        <dbReference type="Proteomes" id="UP000322079"/>
    </source>
</evidence>
<dbReference type="KEGG" id="chrm:FYK34_01590"/>
<organism evidence="1 2">
    <name type="scientific">Chromobacterium paludis</name>
    <dbReference type="NCBI Taxonomy" id="2605945"/>
    <lineage>
        <taxon>Bacteria</taxon>
        <taxon>Pseudomonadati</taxon>
        <taxon>Pseudomonadota</taxon>
        <taxon>Betaproteobacteria</taxon>
        <taxon>Neisseriales</taxon>
        <taxon>Chromobacteriaceae</taxon>
        <taxon>Chromobacterium</taxon>
    </lineage>
</organism>